<feature type="region of interest" description="Disordered" evidence="1">
    <location>
        <begin position="582"/>
        <end position="671"/>
    </location>
</feature>
<feature type="compositionally biased region" description="Polar residues" evidence="1">
    <location>
        <begin position="640"/>
        <end position="649"/>
    </location>
</feature>
<keyword evidence="2" id="KW-1133">Transmembrane helix</keyword>
<keyword evidence="2" id="KW-0812">Transmembrane</keyword>
<feature type="compositionally biased region" description="Low complexity" evidence="1">
    <location>
        <begin position="650"/>
        <end position="667"/>
    </location>
</feature>
<organism evidence="5 6">
    <name type="scientific">Marasmius tenuissimus</name>
    <dbReference type="NCBI Taxonomy" id="585030"/>
    <lineage>
        <taxon>Eukaryota</taxon>
        <taxon>Fungi</taxon>
        <taxon>Dikarya</taxon>
        <taxon>Basidiomycota</taxon>
        <taxon>Agaricomycotina</taxon>
        <taxon>Agaricomycetes</taxon>
        <taxon>Agaricomycetidae</taxon>
        <taxon>Agaricales</taxon>
        <taxon>Marasmiineae</taxon>
        <taxon>Marasmiaceae</taxon>
        <taxon>Marasmius</taxon>
    </lineage>
</organism>
<dbReference type="InterPro" id="IPR052743">
    <property type="entry name" value="Glutaminase_GtaA"/>
</dbReference>
<evidence type="ECO:0008006" key="7">
    <source>
        <dbReference type="Google" id="ProtNLM"/>
    </source>
</evidence>
<gene>
    <name evidence="5" type="ORF">AAF712_009251</name>
</gene>
<sequence>MTWNTTTSDSTIYHSAGRALSAPMIEIKNIAEDATLYFGTSSGSSLTWQTGGDRDARGGFMVSGALNNTRDTNTRQIKRFVHASLITVEALLTPSTVVLSNWPVLAYAFDLGNITSTTSPTVLSLGLIRDPVVSYSTSLNKNDRSPYFRTRFDDVGEAVNFFIKDYENAAKRADELDQRIMNDASTISGNYRNLVALGARQAMAGVEITVSRGTDQEWNMSDVKAFMKDTGVSQRISPVDGIFSAFPTFLYLNASLGGLLLDPLLESQALSGGSDSAAPDLGGALLRLLESTGDMLITALAHAQRSGDGTLILRYYDLMKRWTEYLISNTLHPKDQASVDSLKTYDLSNLAVKGIIGIAAMAKISEALNRNDDSKKYAAKAKELSSQWANLAMKDGHIASVYGMAGTKPLVYNLYADVLLQTNVIDRSVYTSQTSFYDSLIPYAPRFGLPYDGTLSAAEAHAPWTIFTAATVTQNSTRDDLIDMVHTKAGSNEIKGNFPVRYRTETGEILASYGQASPAQGAMFALLAQSVPIQRVASSPGGSSTATSNAGSVAGAVIGSLAGIGLLVVGALYWRKKRESKKAESLKPVPFDPNLLYRRRPTDEMAMRNGTPTGMTQFHGQDSPLLEHHQPMHSPYSPDDSMTSPSTYRSHQPSQSMSASSYSNGGSTMYTTDTHQLRNEIANLRAQMQDLQEMSVGSNTPPPPRYS</sequence>
<feature type="region of interest" description="Disordered" evidence="1">
    <location>
        <begin position="686"/>
        <end position="707"/>
    </location>
</feature>
<protein>
    <recommendedName>
        <fullName evidence="7">DUF1793-domain-containing protein</fullName>
    </recommendedName>
</protein>
<dbReference type="Proteomes" id="UP001437256">
    <property type="component" value="Unassembled WGS sequence"/>
</dbReference>
<feature type="compositionally biased region" description="Polar residues" evidence="1">
    <location>
        <begin position="610"/>
        <end position="620"/>
    </location>
</feature>
<dbReference type="Pfam" id="PF16335">
    <property type="entry name" value="GtaA_6_Hairpin"/>
    <property type="match status" value="1"/>
</dbReference>
<name>A0ABR2ZQE6_9AGAR</name>
<feature type="compositionally biased region" description="Polar residues" evidence="1">
    <location>
        <begin position="689"/>
        <end position="699"/>
    </location>
</feature>
<feature type="domain" description="Glutaminase A central" evidence="3">
    <location>
        <begin position="189"/>
        <end position="527"/>
    </location>
</feature>
<evidence type="ECO:0000256" key="2">
    <source>
        <dbReference type="SAM" id="Phobius"/>
    </source>
</evidence>
<dbReference type="InterPro" id="IPR032514">
    <property type="entry name" value="GtaA_central"/>
</dbReference>
<proteinExistence type="predicted"/>
<reference evidence="5 6" key="1">
    <citation type="submission" date="2024-05" db="EMBL/GenBank/DDBJ databases">
        <title>A draft genome resource for the thread blight pathogen Marasmius tenuissimus strain MS-2.</title>
        <authorList>
            <person name="Yulfo-Soto G.E."/>
            <person name="Baruah I.K."/>
            <person name="Amoako-Attah I."/>
            <person name="Bukari Y."/>
            <person name="Meinhardt L.W."/>
            <person name="Bailey B.A."/>
            <person name="Cohen S.P."/>
        </authorList>
    </citation>
    <scope>NUCLEOTIDE SEQUENCE [LARGE SCALE GENOMIC DNA]</scope>
    <source>
        <strain evidence="5 6">MS-2</strain>
    </source>
</reference>
<evidence type="ECO:0000256" key="1">
    <source>
        <dbReference type="SAM" id="MobiDB-lite"/>
    </source>
</evidence>
<dbReference type="PANTHER" id="PTHR31987:SF1">
    <property type="entry name" value="GLUTAMINASE A"/>
    <property type="match status" value="1"/>
</dbReference>
<dbReference type="PANTHER" id="PTHR31987">
    <property type="entry name" value="GLUTAMINASE A-RELATED"/>
    <property type="match status" value="1"/>
</dbReference>
<evidence type="ECO:0000313" key="5">
    <source>
        <dbReference type="EMBL" id="KAL0063806.1"/>
    </source>
</evidence>
<keyword evidence="6" id="KW-1185">Reference proteome</keyword>
<keyword evidence="2" id="KW-0472">Membrane</keyword>
<evidence type="ECO:0000313" key="6">
    <source>
        <dbReference type="Proteomes" id="UP001437256"/>
    </source>
</evidence>
<evidence type="ECO:0000259" key="3">
    <source>
        <dbReference type="Pfam" id="PF16335"/>
    </source>
</evidence>
<dbReference type="InterPro" id="IPR033433">
    <property type="entry name" value="GtaA_N"/>
</dbReference>
<evidence type="ECO:0000259" key="4">
    <source>
        <dbReference type="Pfam" id="PF17168"/>
    </source>
</evidence>
<comment type="caution">
    <text evidence="5">The sequence shown here is derived from an EMBL/GenBank/DDBJ whole genome shotgun (WGS) entry which is preliminary data.</text>
</comment>
<feature type="transmembrane region" description="Helical" evidence="2">
    <location>
        <begin position="553"/>
        <end position="574"/>
    </location>
</feature>
<dbReference type="EMBL" id="JBBXMP010000073">
    <property type="protein sequence ID" value="KAL0063806.1"/>
    <property type="molecule type" value="Genomic_DNA"/>
</dbReference>
<accession>A0ABR2ZQE6</accession>
<feature type="domain" description="Glutaminase A N-terminal" evidence="4">
    <location>
        <begin position="1"/>
        <end position="183"/>
    </location>
</feature>
<dbReference type="Pfam" id="PF17168">
    <property type="entry name" value="DUF5127"/>
    <property type="match status" value="1"/>
</dbReference>